<dbReference type="InterPro" id="IPR036514">
    <property type="entry name" value="SGNH_hydro_sf"/>
</dbReference>
<dbReference type="PANTHER" id="PTHR45650:SF14">
    <property type="entry name" value="GDSL ESTERASE_LIPASE 7-LIKE"/>
    <property type="match status" value="1"/>
</dbReference>
<evidence type="ECO:0000256" key="5">
    <source>
        <dbReference type="ARBA" id="ARBA00022801"/>
    </source>
</evidence>
<keyword evidence="10" id="KW-1185">Reference proteome</keyword>
<dbReference type="InterPro" id="IPR051238">
    <property type="entry name" value="GDSL_esterase/lipase"/>
</dbReference>
<comment type="caution">
    <text evidence="9">The sequence shown here is derived from an EMBL/GenBank/DDBJ whole genome shotgun (WGS) entry which is preliminary data.</text>
</comment>
<feature type="chain" id="PRO_5042841357" evidence="8">
    <location>
        <begin position="25"/>
        <end position="351"/>
    </location>
</feature>
<dbReference type="PANTHER" id="PTHR45650">
    <property type="entry name" value="GDSL-LIKE LIPASE/ACYLHYDROLASE-RELATED"/>
    <property type="match status" value="1"/>
</dbReference>
<dbReference type="EMBL" id="JBAMMX010000027">
    <property type="protein sequence ID" value="KAK6913407.1"/>
    <property type="molecule type" value="Genomic_DNA"/>
</dbReference>
<dbReference type="GO" id="GO:0005576">
    <property type="term" value="C:extracellular region"/>
    <property type="evidence" value="ECO:0007669"/>
    <property type="project" value="UniProtKB-SubCell"/>
</dbReference>
<name>A0AAN8UNY5_9MAGN</name>
<keyword evidence="6" id="KW-0442">Lipid degradation</keyword>
<dbReference type="GO" id="GO:0016042">
    <property type="term" value="P:lipid catabolic process"/>
    <property type="evidence" value="ECO:0007669"/>
    <property type="project" value="UniProtKB-KW"/>
</dbReference>
<dbReference type="InterPro" id="IPR035669">
    <property type="entry name" value="SGNH_plant_lipase-like"/>
</dbReference>
<organism evidence="9 10">
    <name type="scientific">Dillenia turbinata</name>
    <dbReference type="NCBI Taxonomy" id="194707"/>
    <lineage>
        <taxon>Eukaryota</taxon>
        <taxon>Viridiplantae</taxon>
        <taxon>Streptophyta</taxon>
        <taxon>Embryophyta</taxon>
        <taxon>Tracheophyta</taxon>
        <taxon>Spermatophyta</taxon>
        <taxon>Magnoliopsida</taxon>
        <taxon>eudicotyledons</taxon>
        <taxon>Gunneridae</taxon>
        <taxon>Pentapetalae</taxon>
        <taxon>Dilleniales</taxon>
        <taxon>Dilleniaceae</taxon>
        <taxon>Dillenia</taxon>
    </lineage>
</organism>
<evidence type="ECO:0000256" key="7">
    <source>
        <dbReference type="ARBA" id="ARBA00023098"/>
    </source>
</evidence>
<keyword evidence="3" id="KW-0964">Secreted</keyword>
<accession>A0AAN8UNY5</accession>
<dbReference type="Gene3D" id="3.40.50.1110">
    <property type="entry name" value="SGNH hydrolase"/>
    <property type="match status" value="1"/>
</dbReference>
<evidence type="ECO:0000313" key="9">
    <source>
        <dbReference type="EMBL" id="KAK6913407.1"/>
    </source>
</evidence>
<keyword evidence="5" id="KW-0378">Hydrolase</keyword>
<comment type="similarity">
    <text evidence="2">Belongs to the 'GDSL' lipolytic enzyme family.</text>
</comment>
<dbReference type="CDD" id="cd01837">
    <property type="entry name" value="SGNH_plant_lipase_like"/>
    <property type="match status" value="1"/>
</dbReference>
<evidence type="ECO:0000256" key="4">
    <source>
        <dbReference type="ARBA" id="ARBA00022729"/>
    </source>
</evidence>
<keyword evidence="4 8" id="KW-0732">Signal</keyword>
<keyword evidence="7" id="KW-0443">Lipid metabolism</keyword>
<sequence length="351" mass="38596">MGNKLSMSLLYFLTWSHLFSHNIGTPLVPALYILGDSVLDSGNNNDLSTLAKVNYLPYGSNFKLGPTGRFTNGRTIADFVAEYLGLPYVPPALGLKKRNITTGVNYASGSCGILPETGSNMGKCLTLDNQLDMLQELVEKDLPRLIPARVLPQYLADSIMIFSVGSNDYINNYLRPDFFNSSDTFSPLQFAQLLNERLSKDLQRVYHMGFRKIIVFALGLIGCLPAVRDMISHTGTCVSKVNGYVTYYNVLLAASLLTLTVTLEGSTFVLGGGITLNLTGVTDVSSPCCKRVKETGLCIKGQPELPCKGVKSHYFWDDFHPTQTVYRKMVESCITSSAFCTPMSIKDLVQD</sequence>
<evidence type="ECO:0000256" key="3">
    <source>
        <dbReference type="ARBA" id="ARBA00022525"/>
    </source>
</evidence>
<evidence type="ECO:0000256" key="8">
    <source>
        <dbReference type="SAM" id="SignalP"/>
    </source>
</evidence>
<dbReference type="GO" id="GO:0016788">
    <property type="term" value="F:hydrolase activity, acting on ester bonds"/>
    <property type="evidence" value="ECO:0007669"/>
    <property type="project" value="InterPro"/>
</dbReference>
<dbReference type="InterPro" id="IPR001087">
    <property type="entry name" value="GDSL"/>
</dbReference>
<gene>
    <name evidence="9" type="ORF">RJ641_023008</name>
</gene>
<dbReference type="AlphaFoldDB" id="A0AAN8UNY5"/>
<reference evidence="9 10" key="1">
    <citation type="submission" date="2023-12" db="EMBL/GenBank/DDBJ databases">
        <title>A high-quality genome assembly for Dillenia turbinata (Dilleniales).</title>
        <authorList>
            <person name="Chanderbali A."/>
        </authorList>
    </citation>
    <scope>NUCLEOTIDE SEQUENCE [LARGE SCALE GENOMIC DNA]</scope>
    <source>
        <strain evidence="9">LSX21</strain>
        <tissue evidence="9">Leaf</tissue>
    </source>
</reference>
<proteinExistence type="inferred from homology"/>
<feature type="signal peptide" evidence="8">
    <location>
        <begin position="1"/>
        <end position="24"/>
    </location>
</feature>
<protein>
    <submittedName>
        <fullName evidence="9">GDSL lipase/esterase</fullName>
    </submittedName>
</protein>
<evidence type="ECO:0000256" key="6">
    <source>
        <dbReference type="ARBA" id="ARBA00022963"/>
    </source>
</evidence>
<evidence type="ECO:0000313" key="10">
    <source>
        <dbReference type="Proteomes" id="UP001370490"/>
    </source>
</evidence>
<evidence type="ECO:0000256" key="1">
    <source>
        <dbReference type="ARBA" id="ARBA00004613"/>
    </source>
</evidence>
<comment type="subcellular location">
    <subcellularLocation>
        <location evidence="1">Secreted</location>
    </subcellularLocation>
</comment>
<dbReference type="Proteomes" id="UP001370490">
    <property type="component" value="Unassembled WGS sequence"/>
</dbReference>
<dbReference type="Pfam" id="PF00657">
    <property type="entry name" value="Lipase_GDSL"/>
    <property type="match status" value="1"/>
</dbReference>
<evidence type="ECO:0000256" key="2">
    <source>
        <dbReference type="ARBA" id="ARBA00008668"/>
    </source>
</evidence>